<dbReference type="InterPro" id="IPR000182">
    <property type="entry name" value="GNAT_dom"/>
</dbReference>
<organism evidence="4 5">
    <name type="scientific">Macrococcus bovicus</name>
    <dbReference type="NCBI Taxonomy" id="69968"/>
    <lineage>
        <taxon>Bacteria</taxon>
        <taxon>Bacillati</taxon>
        <taxon>Bacillota</taxon>
        <taxon>Bacilli</taxon>
        <taxon>Bacillales</taxon>
        <taxon>Staphylococcaceae</taxon>
        <taxon>Macrococcus</taxon>
    </lineage>
</organism>
<evidence type="ECO:0000313" key="4">
    <source>
        <dbReference type="EMBL" id="TDM14130.1"/>
    </source>
</evidence>
<proteinExistence type="predicted"/>
<feature type="domain" description="N-acetyltransferase" evidence="3">
    <location>
        <begin position="162"/>
        <end position="300"/>
    </location>
</feature>
<dbReference type="PROSITE" id="PS51186">
    <property type="entry name" value="GNAT"/>
    <property type="match status" value="1"/>
</dbReference>
<dbReference type="EMBL" id="SCWF01000005">
    <property type="protein sequence ID" value="TDM14130.1"/>
    <property type="molecule type" value="Genomic_DNA"/>
</dbReference>
<gene>
    <name evidence="4" type="ORF">ERX55_06035</name>
</gene>
<evidence type="ECO:0000259" key="3">
    <source>
        <dbReference type="PROSITE" id="PS51186"/>
    </source>
</evidence>
<dbReference type="SUPFAM" id="SSF55729">
    <property type="entry name" value="Acyl-CoA N-acyltransferases (Nat)"/>
    <property type="match status" value="1"/>
</dbReference>
<dbReference type="InterPro" id="IPR016181">
    <property type="entry name" value="Acyl_CoA_acyltransferase"/>
</dbReference>
<dbReference type="Proteomes" id="UP000294843">
    <property type="component" value="Unassembled WGS sequence"/>
</dbReference>
<dbReference type="OrthoDB" id="2417302at2"/>
<keyword evidence="5" id="KW-1185">Reference proteome</keyword>
<evidence type="ECO:0000256" key="2">
    <source>
        <dbReference type="ARBA" id="ARBA00023315"/>
    </source>
</evidence>
<keyword evidence="2" id="KW-0012">Acyltransferase</keyword>
<dbReference type="AlphaFoldDB" id="A0A4R6C057"/>
<evidence type="ECO:0000313" key="5">
    <source>
        <dbReference type="Proteomes" id="UP000294843"/>
    </source>
</evidence>
<accession>A0A4R6C057</accession>
<reference evidence="4 5" key="1">
    <citation type="submission" date="2019-01" db="EMBL/GenBank/DDBJ databases">
        <title>Draft genome sequences of the type strains of six Macrococcus species.</title>
        <authorList>
            <person name="Mazhar S."/>
            <person name="Altermann E."/>
            <person name="Hill C."/>
            <person name="Mcauliffe O."/>
        </authorList>
    </citation>
    <scope>NUCLEOTIDE SEQUENCE [LARGE SCALE GENOMIC DNA]</scope>
    <source>
        <strain evidence="4 5">ATCC 51825</strain>
    </source>
</reference>
<dbReference type="Gene3D" id="3.40.630.30">
    <property type="match status" value="1"/>
</dbReference>
<dbReference type="CDD" id="cd04301">
    <property type="entry name" value="NAT_SF"/>
    <property type="match status" value="1"/>
</dbReference>
<dbReference type="PANTHER" id="PTHR43420:SF12">
    <property type="entry name" value="N-ACETYLTRANSFERASE DOMAIN-CONTAINING PROTEIN"/>
    <property type="match status" value="1"/>
</dbReference>
<protein>
    <submittedName>
        <fullName evidence="4">GNAT family N-acetyltransferase</fullName>
    </submittedName>
</protein>
<name>A0A4R6C057_9STAP</name>
<comment type="caution">
    <text evidence="4">The sequence shown here is derived from an EMBL/GenBank/DDBJ whole genome shotgun (WGS) entry which is preliminary data.</text>
</comment>
<dbReference type="GO" id="GO:0016747">
    <property type="term" value="F:acyltransferase activity, transferring groups other than amino-acyl groups"/>
    <property type="evidence" value="ECO:0007669"/>
    <property type="project" value="InterPro"/>
</dbReference>
<dbReference type="Pfam" id="PF00583">
    <property type="entry name" value="Acetyltransf_1"/>
    <property type="match status" value="1"/>
</dbReference>
<keyword evidence="1 4" id="KW-0808">Transferase</keyword>
<evidence type="ECO:0000256" key="1">
    <source>
        <dbReference type="ARBA" id="ARBA00022679"/>
    </source>
</evidence>
<dbReference type="PANTHER" id="PTHR43420">
    <property type="entry name" value="ACETYLTRANSFERASE"/>
    <property type="match status" value="1"/>
</dbReference>
<sequence>MQQRKRKKDISSMRTSHIIKASSLFLKQGASQMDIKKTAQSIHALNQAPEHRVGYLPRSSDAIETLLSTLSDDQIIMNDQTFIGLIKEDDSAKVLGPLTTDFNLHTIYEMWRTLTSRHPDIKTYEFYIAERYQFGQQAMKSLKTQYLGTQYTMTAERLTDEIDTRQVIKYSPIYKKSFCELLKSLYVDVSAKKKEILDALDDHYELFLLLSEGIVKGYVILEVNDHAVCYIDHVETHKHYRQQGIGHKLVAYAAEHAFSEHQATAIQLVVEDKRKRTIEFYEKLGFQKTEEMHHFKYTTI</sequence>
<dbReference type="InterPro" id="IPR050680">
    <property type="entry name" value="YpeA/RimI_acetyltransf"/>
</dbReference>